<gene>
    <name evidence="7" type="ORF">FEQUK3_LOCUS3812</name>
</gene>
<evidence type="ECO:0000313" key="7">
    <source>
        <dbReference type="EMBL" id="CAG7558123.1"/>
    </source>
</evidence>
<sequence length="599" mass="66484">MSSVSTLSQQNGAERGSQDGPTTETKSGFNDLSEAEVTLQRLVDCYRATDDTNKIPEIIQVSREGLAMTVEGTEQRLYLDAREVYIKEAVSLERKAIESALDSKDIDKYSYWLGMQLGDYFYHTEDMSNLQEDISLLKAVLQKMTDGSPGKAPQLMNLGVLLKERYGRTGDEQDFIDASANMEEALSADRSPHYDHSLWYAMFAELYDLKHVNSRALQDLERSVELRRQSLSAIDDDPEGKSSATVKSEQEFAKPNRQWELAITVDGLFIEKRNVQDLQDAIELTRKSVAATAQDDPDWLIRTRFLFLRLHGLYLETGQLQNLEESITLGTAWFEKAGPDHHDWSTQLNNISAALTALYERTGSSAYLDVAIRCYRDFESVENRRTRACLTDSDGTESQQWDVSLWGTNKTETYLFTNVANGTKYHLDVIPNSAVFMSPNLAGYQKRQRWLMTSVSNVDDDAYSTVFTNPPPESTSGSGTTTDSAGEAATDSASSSSSDSGSSSLSGGAIAGIVIGAVLGVLAMVLLGFFLWRRKRRDSGLHAKPDEAMGSHNAPMGDHSQFAGYKPPNSTSTAPPLYELPSSQDPVELQANEQRHELR</sequence>
<feature type="region of interest" description="Disordered" evidence="5">
    <location>
        <begin position="1"/>
        <end position="31"/>
    </location>
</feature>
<dbReference type="InterPro" id="IPR051694">
    <property type="entry name" value="Immunoregulatory_rcpt-like"/>
</dbReference>
<keyword evidence="2 6" id="KW-0812">Transmembrane</keyword>
<proteinExistence type="predicted"/>
<comment type="subcellular location">
    <subcellularLocation>
        <location evidence="1">Membrane</location>
        <topology evidence="1">Single-pass membrane protein</topology>
    </subcellularLocation>
</comment>
<feature type="transmembrane region" description="Helical" evidence="6">
    <location>
        <begin position="505"/>
        <end position="532"/>
    </location>
</feature>
<evidence type="ECO:0000256" key="2">
    <source>
        <dbReference type="ARBA" id="ARBA00022692"/>
    </source>
</evidence>
<evidence type="ECO:0000256" key="3">
    <source>
        <dbReference type="ARBA" id="ARBA00022989"/>
    </source>
</evidence>
<keyword evidence="3 6" id="KW-1133">Transmembrane helix</keyword>
<protein>
    <submittedName>
        <fullName evidence="7">Uncharacterized protein</fullName>
    </submittedName>
</protein>
<feature type="compositionally biased region" description="Low complexity" evidence="5">
    <location>
        <begin position="474"/>
        <end position="502"/>
    </location>
</feature>
<organism evidence="7 8">
    <name type="scientific">Fusarium equiseti</name>
    <name type="common">Fusarium scirpi</name>
    <dbReference type="NCBI Taxonomy" id="61235"/>
    <lineage>
        <taxon>Eukaryota</taxon>
        <taxon>Fungi</taxon>
        <taxon>Dikarya</taxon>
        <taxon>Ascomycota</taxon>
        <taxon>Pezizomycotina</taxon>
        <taxon>Sordariomycetes</taxon>
        <taxon>Hypocreomycetidae</taxon>
        <taxon>Hypocreales</taxon>
        <taxon>Nectriaceae</taxon>
        <taxon>Fusarium</taxon>
        <taxon>Fusarium incarnatum-equiseti species complex</taxon>
    </lineage>
</organism>
<feature type="region of interest" description="Disordered" evidence="5">
    <location>
        <begin position="543"/>
        <end position="599"/>
    </location>
</feature>
<reference evidence="7" key="1">
    <citation type="submission" date="2021-05" db="EMBL/GenBank/DDBJ databases">
        <authorList>
            <person name="Khan N."/>
        </authorList>
    </citation>
    <scope>NUCLEOTIDE SEQUENCE</scope>
</reference>
<accession>A0A8J2IJ27</accession>
<dbReference type="PANTHER" id="PTHR15549:SF26">
    <property type="entry name" value="AXIAL BUDDING PATTERN PROTEIN 2-RELATED"/>
    <property type="match status" value="1"/>
</dbReference>
<feature type="compositionally biased region" description="Polar residues" evidence="5">
    <location>
        <begin position="19"/>
        <end position="30"/>
    </location>
</feature>
<dbReference type="GO" id="GO:0071944">
    <property type="term" value="C:cell periphery"/>
    <property type="evidence" value="ECO:0007669"/>
    <property type="project" value="UniProtKB-ARBA"/>
</dbReference>
<dbReference type="PANTHER" id="PTHR15549">
    <property type="entry name" value="PAIRED IMMUNOGLOBULIN-LIKE TYPE 2 RECEPTOR"/>
    <property type="match status" value="1"/>
</dbReference>
<dbReference type="AlphaFoldDB" id="A0A8J2IJ27"/>
<evidence type="ECO:0000256" key="6">
    <source>
        <dbReference type="SAM" id="Phobius"/>
    </source>
</evidence>
<dbReference type="CDD" id="cd12087">
    <property type="entry name" value="TM_EGFR-like"/>
    <property type="match status" value="1"/>
</dbReference>
<comment type="caution">
    <text evidence="7">The sequence shown here is derived from an EMBL/GenBank/DDBJ whole genome shotgun (WGS) entry which is preliminary data.</text>
</comment>
<evidence type="ECO:0000256" key="5">
    <source>
        <dbReference type="SAM" id="MobiDB-lite"/>
    </source>
</evidence>
<dbReference type="EMBL" id="CAJSTJ010000122">
    <property type="protein sequence ID" value="CAG7558123.1"/>
    <property type="molecule type" value="Genomic_DNA"/>
</dbReference>
<name>A0A8J2IJ27_FUSEQ</name>
<evidence type="ECO:0000256" key="1">
    <source>
        <dbReference type="ARBA" id="ARBA00004167"/>
    </source>
</evidence>
<dbReference type="GO" id="GO:0016020">
    <property type="term" value="C:membrane"/>
    <property type="evidence" value="ECO:0007669"/>
    <property type="project" value="UniProtKB-SubCell"/>
</dbReference>
<evidence type="ECO:0000256" key="4">
    <source>
        <dbReference type="ARBA" id="ARBA00023136"/>
    </source>
</evidence>
<feature type="region of interest" description="Disordered" evidence="5">
    <location>
        <begin position="463"/>
        <end position="502"/>
    </location>
</feature>
<dbReference type="Proteomes" id="UP000693738">
    <property type="component" value="Unassembled WGS sequence"/>
</dbReference>
<evidence type="ECO:0000313" key="8">
    <source>
        <dbReference type="Proteomes" id="UP000693738"/>
    </source>
</evidence>
<keyword evidence="4 6" id="KW-0472">Membrane</keyword>
<feature type="compositionally biased region" description="Polar residues" evidence="5">
    <location>
        <begin position="1"/>
        <end position="12"/>
    </location>
</feature>